<dbReference type="Gene3D" id="3.90.230.10">
    <property type="entry name" value="Creatinase/methionine aminopeptidase superfamily"/>
    <property type="match status" value="1"/>
</dbReference>
<dbReference type="NCBIfam" id="TIGR00500">
    <property type="entry name" value="met_pdase_I"/>
    <property type="match status" value="1"/>
</dbReference>
<keyword evidence="5 6" id="KW-0378">Hydrolase</keyword>
<evidence type="ECO:0000313" key="9">
    <source>
        <dbReference type="EMBL" id="OGY68332.1"/>
    </source>
</evidence>
<dbReference type="HAMAP" id="MF_01974">
    <property type="entry name" value="MetAP_1"/>
    <property type="match status" value="1"/>
</dbReference>
<keyword evidence="4 6" id="KW-0479">Metal-binding</keyword>
<evidence type="ECO:0000256" key="1">
    <source>
        <dbReference type="ARBA" id="ARBA00002521"/>
    </source>
</evidence>
<evidence type="ECO:0000259" key="8">
    <source>
        <dbReference type="Pfam" id="PF00557"/>
    </source>
</evidence>
<evidence type="ECO:0000256" key="3">
    <source>
        <dbReference type="ARBA" id="ARBA00022670"/>
    </source>
</evidence>
<dbReference type="STRING" id="1798410.A3H63_02825"/>
<evidence type="ECO:0000313" key="10">
    <source>
        <dbReference type="Proteomes" id="UP000176284"/>
    </source>
</evidence>
<protein>
    <recommendedName>
        <fullName evidence="6 7">Methionine aminopeptidase</fullName>
        <shortName evidence="6">MAP</shortName>
        <shortName evidence="6">MetAP</shortName>
        <ecNumber evidence="6 7">3.4.11.18</ecNumber>
    </recommendedName>
    <alternativeName>
        <fullName evidence="6">Peptidase M</fullName>
    </alternativeName>
</protein>
<dbReference type="PRINTS" id="PR00599">
    <property type="entry name" value="MAPEPTIDASE"/>
</dbReference>
<name>A0A1G1ZUR9_9BACT</name>
<feature type="binding site" evidence="6">
    <location>
        <position position="110"/>
    </location>
    <ligand>
        <name>a divalent metal cation</name>
        <dbReference type="ChEBI" id="CHEBI:60240"/>
        <label>2</label>
        <note>catalytic</note>
    </ligand>
</feature>
<dbReference type="PANTHER" id="PTHR43330">
    <property type="entry name" value="METHIONINE AMINOPEPTIDASE"/>
    <property type="match status" value="1"/>
</dbReference>
<dbReference type="InterPro" id="IPR002467">
    <property type="entry name" value="Pept_M24A_MAP1"/>
</dbReference>
<dbReference type="SUPFAM" id="SSF55920">
    <property type="entry name" value="Creatinase/aminopeptidase"/>
    <property type="match status" value="1"/>
</dbReference>
<feature type="binding site" evidence="6">
    <location>
        <position position="82"/>
    </location>
    <ligand>
        <name>substrate</name>
    </ligand>
</feature>
<dbReference type="EMBL" id="MHJM01000002">
    <property type="protein sequence ID" value="OGY68332.1"/>
    <property type="molecule type" value="Genomic_DNA"/>
</dbReference>
<dbReference type="GO" id="GO:0046872">
    <property type="term" value="F:metal ion binding"/>
    <property type="evidence" value="ECO:0007669"/>
    <property type="project" value="UniProtKB-UniRule"/>
</dbReference>
<evidence type="ECO:0000256" key="5">
    <source>
        <dbReference type="ARBA" id="ARBA00022801"/>
    </source>
</evidence>
<feature type="binding site" evidence="6">
    <location>
        <position position="99"/>
    </location>
    <ligand>
        <name>a divalent metal cation</name>
        <dbReference type="ChEBI" id="CHEBI:60240"/>
        <label>1</label>
    </ligand>
</feature>
<dbReference type="GO" id="GO:0004239">
    <property type="term" value="F:initiator methionyl aminopeptidase activity"/>
    <property type="evidence" value="ECO:0007669"/>
    <property type="project" value="UniProtKB-UniRule"/>
</dbReference>
<feature type="binding site" evidence="6">
    <location>
        <position position="110"/>
    </location>
    <ligand>
        <name>a divalent metal cation</name>
        <dbReference type="ChEBI" id="CHEBI:60240"/>
        <label>1</label>
    </ligand>
</feature>
<accession>A0A1G1ZUR9</accession>
<comment type="function">
    <text evidence="1 6">Removes the N-terminal methionine from nascent proteins. The N-terminal methionine is often cleaved when the second residue in the primary sequence is small and uncharged (Met-Ala-, Cys, Gly, Pro, Ser, Thr, or Val). Requires deformylation of the N(alpha)-formylated initiator methionine before it can be hydrolyzed.</text>
</comment>
<evidence type="ECO:0000256" key="4">
    <source>
        <dbReference type="ARBA" id="ARBA00022723"/>
    </source>
</evidence>
<feature type="binding site" evidence="6">
    <location>
        <position position="206"/>
    </location>
    <ligand>
        <name>a divalent metal cation</name>
        <dbReference type="ChEBI" id="CHEBI:60240"/>
        <label>2</label>
        <note>catalytic</note>
    </ligand>
</feature>
<keyword evidence="3 6" id="KW-0645">Protease</keyword>
<comment type="caution">
    <text evidence="9">The sequence shown here is derived from an EMBL/GenBank/DDBJ whole genome shotgun (WGS) entry which is preliminary data.</text>
</comment>
<comment type="cofactor">
    <cofactor evidence="6">
        <name>Co(2+)</name>
        <dbReference type="ChEBI" id="CHEBI:48828"/>
    </cofactor>
    <cofactor evidence="6">
        <name>Zn(2+)</name>
        <dbReference type="ChEBI" id="CHEBI:29105"/>
    </cofactor>
    <cofactor evidence="6">
        <name>Mn(2+)</name>
        <dbReference type="ChEBI" id="CHEBI:29035"/>
    </cofactor>
    <cofactor evidence="6">
        <name>Fe(2+)</name>
        <dbReference type="ChEBI" id="CHEBI:29033"/>
    </cofactor>
    <text evidence="6">Binds 2 divalent metal cations per subunit. Has a high-affinity and a low affinity metal-binding site. The true nature of the physiological cofactor is under debate. The enzyme is active with cobalt, zinc, manganese or divalent iron ions. Most likely, methionine aminopeptidases function as mononuclear Fe(2+)-metalloproteases under physiological conditions, and the catalytically relevant metal-binding site has been assigned to the histidine-containing high-affinity site.</text>
</comment>
<dbReference type="PANTHER" id="PTHR43330:SF27">
    <property type="entry name" value="METHIONINE AMINOPEPTIDASE"/>
    <property type="match status" value="1"/>
</dbReference>
<dbReference type="InterPro" id="IPR000994">
    <property type="entry name" value="Pept_M24"/>
</dbReference>
<comment type="subunit">
    <text evidence="6">Monomer.</text>
</comment>
<evidence type="ECO:0000256" key="2">
    <source>
        <dbReference type="ARBA" id="ARBA00022438"/>
    </source>
</evidence>
<dbReference type="GO" id="GO:0006508">
    <property type="term" value="P:proteolysis"/>
    <property type="evidence" value="ECO:0007669"/>
    <property type="project" value="UniProtKB-KW"/>
</dbReference>
<keyword evidence="2 6" id="KW-0031">Aminopeptidase</keyword>
<dbReference type="Proteomes" id="UP000176284">
    <property type="component" value="Unassembled WGS sequence"/>
</dbReference>
<evidence type="ECO:0000256" key="7">
    <source>
        <dbReference type="RuleBase" id="RU003653"/>
    </source>
</evidence>
<sequence>MVIKTQEQIKKIRIAGKILANVASQIKEVIAVGVSLKELDKLTKRLIEKAGAEPTFLGYHPYGAENPFPASICASLNSVVVHGVPTDYRLRSGDILKLDFGVTYQDYIADAAFTVGVGKISEPAQRLMEVTQHALQVGIKECRSGKTLGDIGWAINHYVAKHGFSVVKGLSGHGVGIELHEDPPVFNEGQKNTGLKLKPGMVLALEPMVSAGDPYILQLPDGSYATRDKSLAAHFEHTVLITTKDPEVLTK</sequence>
<feature type="binding site" evidence="6">
    <location>
        <position position="236"/>
    </location>
    <ligand>
        <name>a divalent metal cation</name>
        <dbReference type="ChEBI" id="CHEBI:60240"/>
        <label>1</label>
    </ligand>
</feature>
<dbReference type="EC" id="3.4.11.18" evidence="6 7"/>
<dbReference type="CDD" id="cd01086">
    <property type="entry name" value="MetAP1"/>
    <property type="match status" value="1"/>
</dbReference>
<dbReference type="GO" id="GO:0005829">
    <property type="term" value="C:cytosol"/>
    <property type="evidence" value="ECO:0007669"/>
    <property type="project" value="TreeGrafter"/>
</dbReference>
<dbReference type="GO" id="GO:0070006">
    <property type="term" value="F:metalloaminopeptidase activity"/>
    <property type="evidence" value="ECO:0007669"/>
    <property type="project" value="UniProtKB-UniRule"/>
</dbReference>
<gene>
    <name evidence="6" type="primary">map</name>
    <name evidence="9" type="ORF">A3H63_02825</name>
</gene>
<dbReference type="InterPro" id="IPR001714">
    <property type="entry name" value="Pept_M24_MAP"/>
</dbReference>
<evidence type="ECO:0000256" key="6">
    <source>
        <dbReference type="HAMAP-Rule" id="MF_01974"/>
    </source>
</evidence>
<feature type="binding site" evidence="6">
    <location>
        <position position="236"/>
    </location>
    <ligand>
        <name>a divalent metal cation</name>
        <dbReference type="ChEBI" id="CHEBI:60240"/>
        <label>2</label>
        <note>catalytic</note>
    </ligand>
</feature>
<dbReference type="Pfam" id="PF00557">
    <property type="entry name" value="Peptidase_M24"/>
    <property type="match status" value="1"/>
</dbReference>
<reference evidence="9 10" key="1">
    <citation type="journal article" date="2016" name="Nat. Commun.">
        <title>Thousands of microbial genomes shed light on interconnected biogeochemical processes in an aquifer system.</title>
        <authorList>
            <person name="Anantharaman K."/>
            <person name="Brown C.T."/>
            <person name="Hug L.A."/>
            <person name="Sharon I."/>
            <person name="Castelle C.J."/>
            <person name="Probst A.J."/>
            <person name="Thomas B.C."/>
            <person name="Singh A."/>
            <person name="Wilkins M.J."/>
            <person name="Karaoz U."/>
            <person name="Brodie E.L."/>
            <person name="Williams K.H."/>
            <person name="Hubbard S.S."/>
            <person name="Banfield J.F."/>
        </authorList>
    </citation>
    <scope>NUCLEOTIDE SEQUENCE [LARGE SCALE GENOMIC DNA]</scope>
</reference>
<comment type="catalytic activity">
    <reaction evidence="6 7">
        <text>Release of N-terminal amino acids, preferentially methionine, from peptides and arylamides.</text>
        <dbReference type="EC" id="3.4.11.18"/>
    </reaction>
</comment>
<dbReference type="AlphaFoldDB" id="A0A1G1ZUR9"/>
<feature type="binding site" evidence="6">
    <location>
        <position position="180"/>
    </location>
    <ligand>
        <name>substrate</name>
    </ligand>
</feature>
<feature type="binding site" evidence="6">
    <location>
        <position position="173"/>
    </location>
    <ligand>
        <name>a divalent metal cation</name>
        <dbReference type="ChEBI" id="CHEBI:60240"/>
        <label>2</label>
        <note>catalytic</note>
    </ligand>
</feature>
<comment type="similarity">
    <text evidence="6">Belongs to the peptidase M24A family. Methionine aminopeptidase type 1 subfamily.</text>
</comment>
<dbReference type="InterPro" id="IPR036005">
    <property type="entry name" value="Creatinase/aminopeptidase-like"/>
</dbReference>
<proteinExistence type="inferred from homology"/>
<organism evidence="9 10">
    <name type="scientific">Candidatus Harrisonbacteria bacterium RIFCSPLOWO2_02_FULL_45_10c</name>
    <dbReference type="NCBI Taxonomy" id="1798410"/>
    <lineage>
        <taxon>Bacteria</taxon>
        <taxon>Candidatus Harrisoniibacteriota</taxon>
    </lineage>
</organism>
<feature type="domain" description="Peptidase M24" evidence="8">
    <location>
        <begin position="11"/>
        <end position="242"/>
    </location>
</feature>